<keyword evidence="2" id="KW-1185">Reference proteome</keyword>
<proteinExistence type="predicted"/>
<name>A0A1C7MVB9_9FUNG</name>
<reference evidence="1 2" key="1">
    <citation type="submission" date="2016-03" db="EMBL/GenBank/DDBJ databases">
        <title>Choanephora cucurbitarum.</title>
        <authorList>
            <person name="Min B."/>
            <person name="Park H."/>
            <person name="Park J.-H."/>
            <person name="Shin H.-D."/>
            <person name="Choi I.-G."/>
        </authorList>
    </citation>
    <scope>NUCLEOTIDE SEQUENCE [LARGE SCALE GENOMIC DNA]</scope>
    <source>
        <strain evidence="1 2">KUS-F28377</strain>
    </source>
</reference>
<gene>
    <name evidence="1" type="ORF">A0J61_11169</name>
</gene>
<dbReference type="STRING" id="101091.A0A1C7MVB9"/>
<accession>A0A1C7MVB9</accession>
<evidence type="ECO:0000313" key="2">
    <source>
        <dbReference type="Proteomes" id="UP000093000"/>
    </source>
</evidence>
<dbReference type="Proteomes" id="UP000093000">
    <property type="component" value="Unassembled WGS sequence"/>
</dbReference>
<dbReference type="OrthoDB" id="2289822at2759"/>
<comment type="caution">
    <text evidence="1">The sequence shown here is derived from an EMBL/GenBank/DDBJ whole genome shotgun (WGS) entry which is preliminary data.</text>
</comment>
<dbReference type="EMBL" id="LUGH01001733">
    <property type="protein sequence ID" value="OBZ80782.1"/>
    <property type="molecule type" value="Genomic_DNA"/>
</dbReference>
<dbReference type="InParanoid" id="A0A1C7MVB9"/>
<sequence>MYPVDEPNCKTCPNEECGQARYCNEAEIQAAIKDVDRDNDMPLPELIPTRQMAYSSLDSALTEIYVDEDCSEILIEGPSLTEVQKRVVSHYRDVFSGSVYKQLLVSGKIKAKTICVIVFVDGYRLKNMQKAHQVMINCLILNVHPEHRTKEENMIQIGVVLGKPYDLNSYLGPLIEEVNDMYSRGIVIQKDDLEKYRGNVAIVGITGDIPGISKLMVFGGHTSTFGCSVCLAEDYSPVPVSSHGKYFPDLDPIRRAESLINGDPNYSMHGLPDDYANLPTFTGSFFFFGDELHMLGHGIGHLIYKLIHPSTFDFYRALNSSSYTFDFIDGFSRK</sequence>
<evidence type="ECO:0000313" key="1">
    <source>
        <dbReference type="EMBL" id="OBZ80782.1"/>
    </source>
</evidence>
<organism evidence="1 2">
    <name type="scientific">Choanephora cucurbitarum</name>
    <dbReference type="NCBI Taxonomy" id="101091"/>
    <lineage>
        <taxon>Eukaryota</taxon>
        <taxon>Fungi</taxon>
        <taxon>Fungi incertae sedis</taxon>
        <taxon>Mucoromycota</taxon>
        <taxon>Mucoromycotina</taxon>
        <taxon>Mucoromycetes</taxon>
        <taxon>Mucorales</taxon>
        <taxon>Mucorineae</taxon>
        <taxon>Choanephoraceae</taxon>
        <taxon>Choanephoroideae</taxon>
        <taxon>Choanephora</taxon>
    </lineage>
</organism>
<protein>
    <submittedName>
        <fullName evidence="1">Uncharacterized protein</fullName>
    </submittedName>
</protein>
<dbReference type="AlphaFoldDB" id="A0A1C7MVB9"/>